<keyword evidence="1" id="KW-0472">Membrane</keyword>
<feature type="transmembrane region" description="Helical" evidence="1">
    <location>
        <begin position="46"/>
        <end position="65"/>
    </location>
</feature>
<name>A0AA86N7N6_9EUKA</name>
<evidence type="ECO:0000313" key="3">
    <source>
        <dbReference type="EMBL" id="CAL6052457.1"/>
    </source>
</evidence>
<proteinExistence type="predicted"/>
<organism evidence="2">
    <name type="scientific">Hexamita inflata</name>
    <dbReference type="NCBI Taxonomy" id="28002"/>
    <lineage>
        <taxon>Eukaryota</taxon>
        <taxon>Metamonada</taxon>
        <taxon>Diplomonadida</taxon>
        <taxon>Hexamitidae</taxon>
        <taxon>Hexamitinae</taxon>
        <taxon>Hexamita</taxon>
    </lineage>
</organism>
<feature type="transmembrane region" description="Helical" evidence="1">
    <location>
        <begin position="71"/>
        <end position="96"/>
    </location>
</feature>
<keyword evidence="4" id="KW-1185">Reference proteome</keyword>
<evidence type="ECO:0000313" key="4">
    <source>
        <dbReference type="Proteomes" id="UP001642409"/>
    </source>
</evidence>
<dbReference type="EMBL" id="CAXDID020000192">
    <property type="protein sequence ID" value="CAL6052457.1"/>
    <property type="molecule type" value="Genomic_DNA"/>
</dbReference>
<dbReference type="AlphaFoldDB" id="A0AA86N7N6"/>
<accession>A0AA86N7N6</accession>
<reference evidence="2" key="1">
    <citation type="submission" date="2023-06" db="EMBL/GenBank/DDBJ databases">
        <authorList>
            <person name="Kurt Z."/>
        </authorList>
    </citation>
    <scope>NUCLEOTIDE SEQUENCE</scope>
</reference>
<dbReference type="EMBL" id="CATOUU010000052">
    <property type="protein sequence ID" value="CAI9914572.1"/>
    <property type="molecule type" value="Genomic_DNA"/>
</dbReference>
<keyword evidence="1" id="KW-0812">Transmembrane</keyword>
<keyword evidence="1" id="KW-1133">Transmembrane helix</keyword>
<sequence length="127" mass="14712">MNLEPSSKFSMNSNNELKGTEQDIIQLVMREQSLGRKLRHVKRSMISFFVFFLMAGAGFALDLIFEINHFITWVIYIALPATGITFISLTVVFVVLKKKQNKLTHINTEIFNRYSFTSRNSNQVIFE</sequence>
<evidence type="ECO:0000313" key="2">
    <source>
        <dbReference type="EMBL" id="CAI9914572.1"/>
    </source>
</evidence>
<evidence type="ECO:0000256" key="1">
    <source>
        <dbReference type="SAM" id="Phobius"/>
    </source>
</evidence>
<reference evidence="3 4" key="2">
    <citation type="submission" date="2024-07" db="EMBL/GenBank/DDBJ databases">
        <authorList>
            <person name="Akdeniz Z."/>
        </authorList>
    </citation>
    <scope>NUCLEOTIDE SEQUENCE [LARGE SCALE GENOMIC DNA]</scope>
</reference>
<comment type="caution">
    <text evidence="2">The sequence shown here is derived from an EMBL/GenBank/DDBJ whole genome shotgun (WGS) entry which is preliminary data.</text>
</comment>
<dbReference type="Proteomes" id="UP001642409">
    <property type="component" value="Unassembled WGS sequence"/>
</dbReference>
<protein>
    <submittedName>
        <fullName evidence="3">Hypothetical_protein</fullName>
    </submittedName>
</protein>
<gene>
    <name evidence="2" type="ORF">HINF_LOCUS2217</name>
    <name evidence="3" type="ORF">HINF_LOCUS44859</name>
</gene>